<accession>A0AAE0H298</accession>
<gene>
    <name evidence="2" type="ORF">CYMTET_4006</name>
</gene>
<sequence>MDTLETLVGKIDLLCEAWTSAKGQGDVNHAHSEEVCDDVEMSDELEGGHEETYERPRGQLPQVSDGFEELTRGNKGWWVEKMRTAFGRSPHRIAGAVRAYIESLPAGLSSKVHKECNAALVSLGDRREETVKNCVVANLRDALSRLARRNTRANVSLTRGIAAAAFGSNLAEDNLVRTACTMLGVHQRVGTLGVVGNSNLREGAHMGTEERGRRGLWEGVMLAERRLSTRCLTMATCALIRAFWLHPDNTRVSPCKKDVVLARDPNTGALRTPREFVSKHWLEASQLVIYRRFQAKYPALKIGQRSFEKQGVCKPHNVVRLRRKDNISCCCRYHEDMRMVLEGFDKAREAVHSPCACTSATCCPRVRRTPEHRRKAVGNTGMVCTIAKAGRSTSTFAESLLCPRVGDKHAMECLRGRCEKCGGLANFKVCDSEVQHEAQVPWSCYETCGTGQMDEDGKEIRRLQFVQKKTKLAALIAKLQALLLGHEPGASPNCQCKGNFLVNSATAGQPEAWAWKKLEGCGDCAFLRPYAYHTFMALHQQRQFQTCVRDLPLGHAVFLFDFSENHSLNIPREVQSLHWVVKQATILVCVVWRHACMAVDGVESTAENPVLVKDYVYLLSDDRKHDHRFIQYMRELIIRDYFIGRGIAKPLFIHEWADGCAGQNKCAAGFADVANSKYEWSLGVPCQRNFFETAHAKGEQDGAGAHVKHAAAVAVISEGDKWYARINCAADLHAFCCERLSRRADSSYAKARASFNQRFFYLVPEDALHEEAGGLHAVDHNAGAAYQAVDGTQRLHSVRGEEGEGKLMVRERTCYCVNCYAECVRSIPDSEGCLETSHVDAWRDVELRPATGAAAVRIRGMVEEYAAGVSVAVRRGSIMAVKKDPTDASHAYYLVKALSGVTEVGGRIRRDDYRQTFAPGDSVISGRYFEWTDPNVRDTYTLDTSKKCLIPCEAVLACDVRLVKRGDVHMLPLREHQRLLALL</sequence>
<dbReference type="AlphaFoldDB" id="A0AAE0H298"/>
<keyword evidence="3" id="KW-1185">Reference proteome</keyword>
<proteinExistence type="predicted"/>
<dbReference type="Proteomes" id="UP001190700">
    <property type="component" value="Unassembled WGS sequence"/>
</dbReference>
<dbReference type="EMBL" id="LGRX02000447">
    <property type="protein sequence ID" value="KAK3288521.1"/>
    <property type="molecule type" value="Genomic_DNA"/>
</dbReference>
<evidence type="ECO:0000313" key="2">
    <source>
        <dbReference type="EMBL" id="KAK3288521.1"/>
    </source>
</evidence>
<dbReference type="PANTHER" id="PTHR46601:SF1">
    <property type="entry name" value="ADF-H DOMAIN-CONTAINING PROTEIN"/>
    <property type="match status" value="1"/>
</dbReference>
<feature type="region of interest" description="Disordered" evidence="1">
    <location>
        <begin position="42"/>
        <end position="61"/>
    </location>
</feature>
<name>A0AAE0H298_9CHLO</name>
<evidence type="ECO:0000256" key="1">
    <source>
        <dbReference type="SAM" id="MobiDB-lite"/>
    </source>
</evidence>
<organism evidence="2 3">
    <name type="scientific">Cymbomonas tetramitiformis</name>
    <dbReference type="NCBI Taxonomy" id="36881"/>
    <lineage>
        <taxon>Eukaryota</taxon>
        <taxon>Viridiplantae</taxon>
        <taxon>Chlorophyta</taxon>
        <taxon>Pyramimonadophyceae</taxon>
        <taxon>Pyramimonadales</taxon>
        <taxon>Pyramimonadaceae</taxon>
        <taxon>Cymbomonas</taxon>
    </lineage>
</organism>
<dbReference type="PANTHER" id="PTHR46601">
    <property type="entry name" value="ULP_PROTEASE DOMAIN-CONTAINING PROTEIN"/>
    <property type="match status" value="1"/>
</dbReference>
<comment type="caution">
    <text evidence="2">The sequence shown here is derived from an EMBL/GenBank/DDBJ whole genome shotgun (WGS) entry which is preliminary data.</text>
</comment>
<feature type="compositionally biased region" description="Basic and acidic residues" evidence="1">
    <location>
        <begin position="46"/>
        <end position="57"/>
    </location>
</feature>
<protein>
    <submittedName>
        <fullName evidence="2">Uncharacterized protein</fullName>
    </submittedName>
</protein>
<reference evidence="2 3" key="1">
    <citation type="journal article" date="2015" name="Genome Biol. Evol.">
        <title>Comparative Genomics of a Bacterivorous Green Alga Reveals Evolutionary Causalities and Consequences of Phago-Mixotrophic Mode of Nutrition.</title>
        <authorList>
            <person name="Burns J.A."/>
            <person name="Paasch A."/>
            <person name="Narechania A."/>
            <person name="Kim E."/>
        </authorList>
    </citation>
    <scope>NUCLEOTIDE SEQUENCE [LARGE SCALE GENOMIC DNA]</scope>
    <source>
        <strain evidence="2 3">PLY_AMNH</strain>
    </source>
</reference>
<evidence type="ECO:0000313" key="3">
    <source>
        <dbReference type="Proteomes" id="UP001190700"/>
    </source>
</evidence>